<name>A0A2Z3HUE7_9CAUL</name>
<dbReference type="PANTHER" id="PTHR43736:SF4">
    <property type="entry name" value="SLR1690 PROTEIN"/>
    <property type="match status" value="1"/>
</dbReference>
<dbReference type="PROSITE" id="PS51462">
    <property type="entry name" value="NUDIX"/>
    <property type="match status" value="1"/>
</dbReference>
<dbReference type="InterPro" id="IPR020084">
    <property type="entry name" value="NUDIX_hydrolase_CS"/>
</dbReference>
<dbReference type="RefSeq" id="WP_110451041.1">
    <property type="nucleotide sequence ID" value="NZ_CP029479.1"/>
</dbReference>
<dbReference type="Gene3D" id="3.90.79.10">
    <property type="entry name" value="Nucleoside Triphosphate Pyrophosphohydrolase"/>
    <property type="match status" value="1"/>
</dbReference>
<dbReference type="InterPro" id="IPR015797">
    <property type="entry name" value="NUDIX_hydrolase-like_dom_sf"/>
</dbReference>
<organism evidence="4 5">
    <name type="scientific">Phenylobacterium parvum</name>
    <dbReference type="NCBI Taxonomy" id="2201350"/>
    <lineage>
        <taxon>Bacteria</taxon>
        <taxon>Pseudomonadati</taxon>
        <taxon>Pseudomonadota</taxon>
        <taxon>Alphaproteobacteria</taxon>
        <taxon>Caulobacterales</taxon>
        <taxon>Caulobacteraceae</taxon>
        <taxon>Phenylobacterium</taxon>
    </lineage>
</organism>
<protein>
    <submittedName>
        <fullName evidence="4">NUDIX hydrolase</fullName>
    </submittedName>
</protein>
<dbReference type="PANTHER" id="PTHR43736">
    <property type="entry name" value="ADP-RIBOSE PYROPHOSPHATASE"/>
    <property type="match status" value="1"/>
</dbReference>
<dbReference type="PROSITE" id="PS00893">
    <property type="entry name" value="NUDIX_BOX"/>
    <property type="match status" value="1"/>
</dbReference>
<dbReference type="CDD" id="cd18873">
    <property type="entry name" value="NUDIX_NadM_like"/>
    <property type="match status" value="1"/>
</dbReference>
<dbReference type="Pfam" id="PF00293">
    <property type="entry name" value="NUDIX"/>
    <property type="match status" value="1"/>
</dbReference>
<dbReference type="Proteomes" id="UP000247763">
    <property type="component" value="Chromosome"/>
</dbReference>
<keyword evidence="2 4" id="KW-0378">Hydrolase</keyword>
<evidence type="ECO:0000313" key="5">
    <source>
        <dbReference type="Proteomes" id="UP000247763"/>
    </source>
</evidence>
<keyword evidence="5" id="KW-1185">Reference proteome</keyword>
<dbReference type="KEGG" id="phb:HYN04_12370"/>
<dbReference type="EMBL" id="CP029479">
    <property type="protein sequence ID" value="AWM78475.1"/>
    <property type="molecule type" value="Genomic_DNA"/>
</dbReference>
<dbReference type="GO" id="GO:0016787">
    <property type="term" value="F:hydrolase activity"/>
    <property type="evidence" value="ECO:0007669"/>
    <property type="project" value="UniProtKB-KW"/>
</dbReference>
<feature type="domain" description="Nudix hydrolase" evidence="3">
    <location>
        <begin position="8"/>
        <end position="143"/>
    </location>
</feature>
<evidence type="ECO:0000313" key="4">
    <source>
        <dbReference type="EMBL" id="AWM78475.1"/>
    </source>
</evidence>
<dbReference type="InterPro" id="IPR054105">
    <property type="entry name" value="WHD_NrtR"/>
</dbReference>
<evidence type="ECO:0000256" key="1">
    <source>
        <dbReference type="ARBA" id="ARBA00001946"/>
    </source>
</evidence>
<comment type="cofactor">
    <cofactor evidence="1">
        <name>Mg(2+)</name>
        <dbReference type="ChEBI" id="CHEBI:18420"/>
    </cofactor>
</comment>
<evidence type="ECO:0000259" key="3">
    <source>
        <dbReference type="PROSITE" id="PS51462"/>
    </source>
</evidence>
<dbReference type="OrthoDB" id="9761969at2"/>
<reference evidence="5" key="1">
    <citation type="submission" date="2018-05" db="EMBL/GenBank/DDBJ databases">
        <title>Genome sequencing of Phenylobacterium sp. HYN0004.</title>
        <authorList>
            <person name="Yi H."/>
            <person name="Baek C."/>
        </authorList>
    </citation>
    <scope>NUCLEOTIDE SEQUENCE [LARGE SCALE GENOMIC DNA]</scope>
    <source>
        <strain evidence="5">HYN0004</strain>
    </source>
</reference>
<dbReference type="SUPFAM" id="SSF46785">
    <property type="entry name" value="Winged helix' DNA-binding domain"/>
    <property type="match status" value="1"/>
</dbReference>
<dbReference type="InterPro" id="IPR036388">
    <property type="entry name" value="WH-like_DNA-bd_sf"/>
</dbReference>
<dbReference type="Gene3D" id="1.10.10.10">
    <property type="entry name" value="Winged helix-like DNA-binding domain superfamily/Winged helix DNA-binding domain"/>
    <property type="match status" value="1"/>
</dbReference>
<sequence length="216" mass="23865">MPAFCYDYPRPAVAADIVILSLREGALQALLVRRGGDPFRGRWALPGGFLQEDEDLDACARRETEEETGVRPGRILQFANFSQPDRDPRGRVISVAYLALLRAEDVRLKAGTDAAEAAWRPLAGTQDLAFDHDAILEAALVRLSAEVRADPAFLFPLMPPAFTLARLQAGYEAALGRPVDKRNFRKLMEDSGRVRALEAFERGPHRPARLFTPLGA</sequence>
<proteinExistence type="predicted"/>
<dbReference type="AlphaFoldDB" id="A0A2Z3HUE7"/>
<evidence type="ECO:0000256" key="2">
    <source>
        <dbReference type="ARBA" id="ARBA00022801"/>
    </source>
</evidence>
<dbReference type="InterPro" id="IPR000086">
    <property type="entry name" value="NUDIX_hydrolase_dom"/>
</dbReference>
<accession>A0A2Z3HUE7</accession>
<gene>
    <name evidence="4" type="ORF">HYN04_12370</name>
</gene>
<dbReference type="InterPro" id="IPR036390">
    <property type="entry name" value="WH_DNA-bd_sf"/>
</dbReference>
<dbReference type="Pfam" id="PF21906">
    <property type="entry name" value="WHD_NrtR"/>
    <property type="match status" value="1"/>
</dbReference>
<dbReference type="SUPFAM" id="SSF55811">
    <property type="entry name" value="Nudix"/>
    <property type="match status" value="1"/>
</dbReference>